<name>U4V4U6_9HYPH</name>
<evidence type="ECO:0000313" key="2">
    <source>
        <dbReference type="EMBL" id="ERM00078.1"/>
    </source>
</evidence>
<dbReference type="Pfam" id="PF18145">
    <property type="entry name" value="SAVED"/>
    <property type="match status" value="1"/>
</dbReference>
<evidence type="ECO:0000259" key="1">
    <source>
        <dbReference type="Pfam" id="PF18145"/>
    </source>
</evidence>
<dbReference type="InterPro" id="IPR040836">
    <property type="entry name" value="SAVED"/>
</dbReference>
<dbReference type="AlphaFoldDB" id="U4V4U6"/>
<evidence type="ECO:0000313" key="3">
    <source>
        <dbReference type="Proteomes" id="UP000016842"/>
    </source>
</evidence>
<protein>
    <recommendedName>
        <fullName evidence="1">SMODS-associated and fused to various effectors domain-containing protein</fullName>
    </recommendedName>
</protein>
<dbReference type="Proteomes" id="UP000016842">
    <property type="component" value="Unassembled WGS sequence"/>
</dbReference>
<feature type="domain" description="SMODS-associated and fused to various effectors" evidence="1">
    <location>
        <begin position="307"/>
        <end position="496"/>
    </location>
</feature>
<organism evidence="2 3">
    <name type="scientific">Brucella intermedia 229E</name>
    <dbReference type="NCBI Taxonomy" id="1337887"/>
    <lineage>
        <taxon>Bacteria</taxon>
        <taxon>Pseudomonadati</taxon>
        <taxon>Pseudomonadota</taxon>
        <taxon>Alphaproteobacteria</taxon>
        <taxon>Hyphomicrobiales</taxon>
        <taxon>Brucellaceae</taxon>
        <taxon>Brucella/Ochrobactrum group</taxon>
        <taxon>Brucella</taxon>
    </lineage>
</organism>
<accession>U4V4U6</accession>
<dbReference type="EMBL" id="ASXJ01000343">
    <property type="protein sequence ID" value="ERM00078.1"/>
    <property type="molecule type" value="Genomic_DNA"/>
</dbReference>
<gene>
    <name evidence="2" type="ORF">Q644_06955</name>
</gene>
<dbReference type="NCBIfam" id="NF033611">
    <property type="entry name" value="SAVED"/>
    <property type="match status" value="1"/>
</dbReference>
<reference evidence="2 3" key="1">
    <citation type="journal article" date="2014" name="FEMS Microbiol. Lett.">
        <title>Genome sequencing analysis reveals virulence-related gene content of Ochrobactrum intermedium strain 229E, a urease-positive strain isolated from the human gastric niche.</title>
        <authorList>
            <person name="Kulkarni G.J."/>
            <person name="Shetty S."/>
            <person name="Dharne M.S."/>
            <person name="Shouche Y.S."/>
        </authorList>
    </citation>
    <scope>NUCLEOTIDE SEQUENCE [LARGE SCALE GENOMIC DNA]</scope>
    <source>
        <strain evidence="2 3">229E</strain>
    </source>
</reference>
<dbReference type="PATRIC" id="fig|1337887.3.peg.4808"/>
<comment type="caution">
    <text evidence="2">The sequence shown here is derived from an EMBL/GenBank/DDBJ whole genome shotgun (WGS) entry which is preliminary data.</text>
</comment>
<sequence length="502" mass="55870">MADAVIANWDGHDYQARFFWIHASGLRNPETPPHVIEVSYETDGPKGFDDVVVRYSPGQAGRRSFRVETAHHQVKFHVNQAGRFGYEDLVNPEFIGATAFSILQRLKEAVEKAPPNSTFTLVTTDRVRDDDPLSKLLRTADKALDTDKLAVGKTEKSEMGAVRALWRKHLNLDTDEELYAILDTFHIMEGYHSLQDMRENVDLRFQVVGLTSGGNSLEFKFDGAARALKATQRNVLTRQAFEELCLEQGWIKLTQPDDRKNISIRSFSDGPTDYLDAAPENTLSLHHMFDVRHLQPGADWNTDVRPAVEEFIFRVRETDKNIRLFLDSHSSVAFLAGALLGFKTNTHVELNQKGRGPTTVWRADDGKTGPRAATSVIDIGDGPDVAVVVSFSRDAIADVEEYVRAKIPDIGRILHVIPENGIGQKSLVGGEHAADLADQIAGAVKALRPAFGARRHFFISGPNAFTFFMGQHRDAMGPVTLYEFDFKGAVDGSYHPPSFRIG</sequence>
<proteinExistence type="predicted"/>